<dbReference type="Proteomes" id="UP000269396">
    <property type="component" value="Unassembled WGS sequence"/>
</dbReference>
<accession>A0A3P8FH11</accession>
<protein>
    <submittedName>
        <fullName evidence="1">Uncharacterized protein</fullName>
    </submittedName>
</protein>
<proteinExistence type="predicted"/>
<evidence type="ECO:0000313" key="1">
    <source>
        <dbReference type="EMBL" id="VDP57184.1"/>
    </source>
</evidence>
<organism evidence="1 2">
    <name type="scientific">Schistosoma mattheei</name>
    <dbReference type="NCBI Taxonomy" id="31246"/>
    <lineage>
        <taxon>Eukaryota</taxon>
        <taxon>Metazoa</taxon>
        <taxon>Spiralia</taxon>
        <taxon>Lophotrochozoa</taxon>
        <taxon>Platyhelminthes</taxon>
        <taxon>Trematoda</taxon>
        <taxon>Digenea</taxon>
        <taxon>Strigeidida</taxon>
        <taxon>Schistosomatoidea</taxon>
        <taxon>Schistosomatidae</taxon>
        <taxon>Schistosoma</taxon>
    </lineage>
</organism>
<evidence type="ECO:0000313" key="2">
    <source>
        <dbReference type="Proteomes" id="UP000269396"/>
    </source>
</evidence>
<name>A0A3P8FH11_9TREM</name>
<keyword evidence="2" id="KW-1185">Reference proteome</keyword>
<reference evidence="1 2" key="1">
    <citation type="submission" date="2018-11" db="EMBL/GenBank/DDBJ databases">
        <authorList>
            <consortium name="Pathogen Informatics"/>
        </authorList>
    </citation>
    <scope>NUCLEOTIDE SEQUENCE [LARGE SCALE GENOMIC DNA]</scope>
    <source>
        <strain>Denwood</strain>
        <strain evidence="2">Zambia</strain>
    </source>
</reference>
<dbReference type="EMBL" id="UZAL01031196">
    <property type="protein sequence ID" value="VDP57184.1"/>
    <property type="molecule type" value="Genomic_DNA"/>
</dbReference>
<dbReference type="AlphaFoldDB" id="A0A3P8FH11"/>
<sequence>MTSVGDGRKRVRSGQTKAWHQSLKSLTFSLSHVGRCRLLGWGPRLS</sequence>
<gene>
    <name evidence="1" type="ORF">SMTD_LOCUS11137</name>
</gene>